<dbReference type="GO" id="GO:0009865">
    <property type="term" value="P:pollen tube adhesion"/>
    <property type="evidence" value="ECO:0000318"/>
    <property type="project" value="GO_Central"/>
</dbReference>
<dbReference type="SUPFAM" id="SSF54909">
    <property type="entry name" value="Dimeric alpha+beta barrel"/>
    <property type="match status" value="1"/>
</dbReference>
<protein>
    <recommendedName>
        <fullName evidence="2">Stress-response A/B barrel domain-containing protein</fullName>
    </recommendedName>
</protein>
<accession>A0A059D4J1</accession>
<sequence length="131" mass="15259">MAWTVEPKHFNRNFELRSRKLAMEEAKGLVKRMLLVKFKDGTPSAQIEEILKNYANLVNLVEPLKSWHMGKNVSIMNLDQGFTHVFELTFESAERLAKYVDHPVHTEFSNRLRPHLDKVVVITYEPTAFCT</sequence>
<evidence type="ECO:0000256" key="1">
    <source>
        <dbReference type="ARBA" id="ARBA00011738"/>
    </source>
</evidence>
<dbReference type="STRING" id="71139.A0A059D4J1"/>
<dbReference type="InParanoid" id="A0A059D4J1"/>
<dbReference type="InterPro" id="IPR011008">
    <property type="entry name" value="Dimeric_a/b-barrel"/>
</dbReference>
<comment type="subunit">
    <text evidence="1">Homodimer.</text>
</comment>
<dbReference type="PANTHER" id="PTHR33178">
    <property type="match status" value="1"/>
</dbReference>
<dbReference type="OrthoDB" id="1601230at2759"/>
<dbReference type="PANTHER" id="PTHR33178:SF10">
    <property type="entry name" value="STRESS-RESPONSE A_B BARREL DOMAIN-CONTAINING PROTEIN"/>
    <property type="match status" value="1"/>
</dbReference>
<dbReference type="KEGG" id="egr:104432613"/>
<dbReference type="Gramene" id="KCW85389">
    <property type="protein sequence ID" value="KCW85389"/>
    <property type="gene ID" value="EUGRSUZ_B02215"/>
</dbReference>
<dbReference type="AlphaFoldDB" id="A0A059D4J1"/>
<evidence type="ECO:0000259" key="2">
    <source>
        <dbReference type="PROSITE" id="PS51502"/>
    </source>
</evidence>
<dbReference type="InterPro" id="IPR013097">
    <property type="entry name" value="Dabb"/>
</dbReference>
<dbReference type="SMART" id="SM00886">
    <property type="entry name" value="Dabb"/>
    <property type="match status" value="1"/>
</dbReference>
<dbReference type="Gene3D" id="3.30.70.100">
    <property type="match status" value="1"/>
</dbReference>
<feature type="domain" description="Stress-response A/B barrel" evidence="2">
    <location>
        <begin position="30"/>
        <end position="124"/>
    </location>
</feature>
<dbReference type="InterPro" id="IPR044662">
    <property type="entry name" value="HS1/DABB1-like"/>
</dbReference>
<reference evidence="3" key="1">
    <citation type="submission" date="2013-07" db="EMBL/GenBank/DDBJ databases">
        <title>The genome of Eucalyptus grandis.</title>
        <authorList>
            <person name="Schmutz J."/>
            <person name="Hayes R."/>
            <person name="Myburg A."/>
            <person name="Tuskan G."/>
            <person name="Grattapaglia D."/>
            <person name="Rokhsar D.S."/>
        </authorList>
    </citation>
    <scope>NUCLEOTIDE SEQUENCE</scope>
    <source>
        <tissue evidence="3">Leaf extractions</tissue>
    </source>
</reference>
<evidence type="ECO:0000313" key="3">
    <source>
        <dbReference type="EMBL" id="KCW85389.1"/>
    </source>
</evidence>
<proteinExistence type="predicted"/>
<dbReference type="PROSITE" id="PS51502">
    <property type="entry name" value="S_R_A_B_BARREL"/>
    <property type="match status" value="1"/>
</dbReference>
<organism evidence="3">
    <name type="scientific">Eucalyptus grandis</name>
    <name type="common">Flooded gum</name>
    <dbReference type="NCBI Taxonomy" id="71139"/>
    <lineage>
        <taxon>Eukaryota</taxon>
        <taxon>Viridiplantae</taxon>
        <taxon>Streptophyta</taxon>
        <taxon>Embryophyta</taxon>
        <taxon>Tracheophyta</taxon>
        <taxon>Spermatophyta</taxon>
        <taxon>Magnoliopsida</taxon>
        <taxon>eudicotyledons</taxon>
        <taxon>Gunneridae</taxon>
        <taxon>Pentapetalae</taxon>
        <taxon>rosids</taxon>
        <taxon>malvids</taxon>
        <taxon>Myrtales</taxon>
        <taxon>Myrtaceae</taxon>
        <taxon>Myrtoideae</taxon>
        <taxon>Eucalypteae</taxon>
        <taxon>Eucalyptus</taxon>
    </lineage>
</organism>
<gene>
    <name evidence="3" type="ORF">EUGRSUZ_B02215</name>
</gene>
<dbReference type="Pfam" id="PF07876">
    <property type="entry name" value="Dabb"/>
    <property type="match status" value="1"/>
</dbReference>
<name>A0A059D4J1_EUCGR</name>
<dbReference type="eggNOG" id="ENOG502S12K">
    <property type="taxonomic scope" value="Eukaryota"/>
</dbReference>
<dbReference type="EMBL" id="KK198754">
    <property type="protein sequence ID" value="KCW85389.1"/>
    <property type="molecule type" value="Genomic_DNA"/>
</dbReference>